<reference evidence="2 3" key="1">
    <citation type="submission" date="2018-02" db="EMBL/GenBank/DDBJ databases">
        <title>Comparative genomes isolates from brazilian mangrove.</title>
        <authorList>
            <person name="Araujo J.E."/>
            <person name="Taketani R.G."/>
            <person name="Silva M.C.P."/>
            <person name="Loureco M.V."/>
            <person name="Andreote F.D."/>
        </authorList>
    </citation>
    <scope>NUCLEOTIDE SEQUENCE [LARGE SCALE GENOMIC DNA]</scope>
    <source>
        <strain evidence="2 3">HEX-2 MGV</strain>
    </source>
</reference>
<feature type="signal peptide" evidence="1">
    <location>
        <begin position="1"/>
        <end position="23"/>
    </location>
</feature>
<dbReference type="OrthoDB" id="274965at2"/>
<dbReference type="RefSeq" id="WP_105349945.1">
    <property type="nucleotide sequence ID" value="NZ_PUIA01000016.1"/>
</dbReference>
<name>A0A2S8G2S0_9BACT</name>
<sequence length="200" mass="21253">MRYQAIITLLSVMLVSSIGSVRAQDLVVLPPTPPQVDGHPPVESMEQMVYGEPGCCAHCTQQCACQKRKHVICEIKKVKKTVFDCECEGVCGLNPSSMLPDSLFGISLWGHKKVGCGEAGCGDCAAGCCPKAPQASHCRTRKVLVKKTITVEVPVYKCVVEYCCDGCGGAIDFAASDATSKEKDVPHVASLPSNQAGYGE</sequence>
<comment type="caution">
    <text evidence="2">The sequence shown here is derived from an EMBL/GenBank/DDBJ whole genome shotgun (WGS) entry which is preliminary data.</text>
</comment>
<dbReference type="AlphaFoldDB" id="A0A2S8G2S0"/>
<organism evidence="2 3">
    <name type="scientific">Blastopirellula marina</name>
    <dbReference type="NCBI Taxonomy" id="124"/>
    <lineage>
        <taxon>Bacteria</taxon>
        <taxon>Pseudomonadati</taxon>
        <taxon>Planctomycetota</taxon>
        <taxon>Planctomycetia</taxon>
        <taxon>Pirellulales</taxon>
        <taxon>Pirellulaceae</taxon>
        <taxon>Blastopirellula</taxon>
    </lineage>
</organism>
<keyword evidence="1" id="KW-0732">Signal</keyword>
<proteinExistence type="predicted"/>
<protein>
    <submittedName>
        <fullName evidence="2">Uncharacterized protein</fullName>
    </submittedName>
</protein>
<feature type="chain" id="PRO_5015734253" evidence="1">
    <location>
        <begin position="24"/>
        <end position="200"/>
    </location>
</feature>
<evidence type="ECO:0000256" key="1">
    <source>
        <dbReference type="SAM" id="SignalP"/>
    </source>
</evidence>
<dbReference type="Proteomes" id="UP000240009">
    <property type="component" value="Unassembled WGS sequence"/>
</dbReference>
<accession>A0A2S8G2S0</accession>
<evidence type="ECO:0000313" key="3">
    <source>
        <dbReference type="Proteomes" id="UP000240009"/>
    </source>
</evidence>
<dbReference type="EMBL" id="PUIA01000016">
    <property type="protein sequence ID" value="PQO38745.1"/>
    <property type="molecule type" value="Genomic_DNA"/>
</dbReference>
<evidence type="ECO:0000313" key="2">
    <source>
        <dbReference type="EMBL" id="PQO38745.1"/>
    </source>
</evidence>
<gene>
    <name evidence="2" type="ORF">C5Y96_02370</name>
</gene>